<feature type="transmembrane region" description="Helical" evidence="1">
    <location>
        <begin position="33"/>
        <end position="55"/>
    </location>
</feature>
<keyword evidence="1" id="KW-1133">Transmembrane helix</keyword>
<protein>
    <submittedName>
        <fullName evidence="2">Uncharacterized protein</fullName>
    </submittedName>
</protein>
<name>A0ABS5DNA9_9PSEU</name>
<organism evidence="2 3">
    <name type="scientific">Saccharopolyspora endophytica</name>
    <dbReference type="NCBI Taxonomy" id="543886"/>
    <lineage>
        <taxon>Bacteria</taxon>
        <taxon>Bacillati</taxon>
        <taxon>Actinomycetota</taxon>
        <taxon>Actinomycetes</taxon>
        <taxon>Pseudonocardiales</taxon>
        <taxon>Pseudonocardiaceae</taxon>
        <taxon>Saccharopolyspora</taxon>
    </lineage>
</organism>
<dbReference type="Proteomes" id="UP000674084">
    <property type="component" value="Unassembled WGS sequence"/>
</dbReference>
<accession>A0ABS5DNA9</accession>
<keyword evidence="1" id="KW-0472">Membrane</keyword>
<keyword evidence="3" id="KW-1185">Reference proteome</keyword>
<comment type="caution">
    <text evidence="2">The sequence shown here is derived from an EMBL/GenBank/DDBJ whole genome shotgun (WGS) entry which is preliminary data.</text>
</comment>
<gene>
    <name evidence="2" type="ORF">KBO27_27970</name>
</gene>
<evidence type="ECO:0000313" key="2">
    <source>
        <dbReference type="EMBL" id="MBQ0927792.1"/>
    </source>
</evidence>
<keyword evidence="1" id="KW-0812">Transmembrane</keyword>
<reference evidence="2 3" key="1">
    <citation type="submission" date="2021-04" db="EMBL/GenBank/DDBJ databases">
        <title>Whole-genome sequencing of Saccharopolyspora endophytica KCTC 19397.</title>
        <authorList>
            <person name="Ay H."/>
            <person name="Saygin H."/>
            <person name="Sahin N."/>
        </authorList>
    </citation>
    <scope>NUCLEOTIDE SEQUENCE [LARGE SCALE GENOMIC DNA]</scope>
    <source>
        <strain evidence="2 3">KCTC 19397</strain>
    </source>
</reference>
<dbReference type="RefSeq" id="WP_210972851.1">
    <property type="nucleotide sequence ID" value="NZ_JAGPXE010000015.1"/>
</dbReference>
<dbReference type="EMBL" id="JAGPXE010000015">
    <property type="protein sequence ID" value="MBQ0927792.1"/>
    <property type="molecule type" value="Genomic_DNA"/>
</dbReference>
<proteinExistence type="predicted"/>
<evidence type="ECO:0000256" key="1">
    <source>
        <dbReference type="SAM" id="Phobius"/>
    </source>
</evidence>
<sequence>MAPLDLLCAVLIPLALIVGTAAAMVGRKVLAQRLAVTSGALAVVGLALVSVVSLFGL</sequence>
<evidence type="ECO:0000313" key="3">
    <source>
        <dbReference type="Proteomes" id="UP000674084"/>
    </source>
</evidence>